<keyword evidence="4" id="KW-0378">Hydrolase</keyword>
<name>A0A1Y2BLM3_9TREE</name>
<dbReference type="PANTHER" id="PTHR46112:SF2">
    <property type="entry name" value="XAA-PRO AMINOPEPTIDASE P-RELATED"/>
    <property type="match status" value="1"/>
</dbReference>
<dbReference type="Gene3D" id="3.40.350.10">
    <property type="entry name" value="Creatinase/prolidase N-terminal domain"/>
    <property type="match status" value="1"/>
</dbReference>
<dbReference type="Proteomes" id="UP000193986">
    <property type="component" value="Unassembled WGS sequence"/>
</dbReference>
<dbReference type="InterPro" id="IPR001131">
    <property type="entry name" value="Peptidase_M24B_aminopep-P_CS"/>
</dbReference>
<comment type="cofactor">
    <cofactor evidence="1">
        <name>Mn(2+)</name>
        <dbReference type="ChEBI" id="CHEBI:29035"/>
    </cofactor>
</comment>
<keyword evidence="10" id="KW-1185">Reference proteome</keyword>
<dbReference type="Pfam" id="PF00557">
    <property type="entry name" value="Peptidase_M24"/>
    <property type="match status" value="1"/>
</dbReference>
<reference evidence="9 10" key="1">
    <citation type="submission" date="2016-07" db="EMBL/GenBank/DDBJ databases">
        <title>Pervasive Adenine N6-methylation of Active Genes in Fungi.</title>
        <authorList>
            <consortium name="DOE Joint Genome Institute"/>
            <person name="Mondo S.J."/>
            <person name="Dannebaum R.O."/>
            <person name="Kuo R.C."/>
            <person name="Labutti K."/>
            <person name="Haridas S."/>
            <person name="Kuo A."/>
            <person name="Salamov A."/>
            <person name="Ahrendt S.R."/>
            <person name="Lipzen A."/>
            <person name="Sullivan W."/>
            <person name="Andreopoulos W.B."/>
            <person name="Clum A."/>
            <person name="Lindquist E."/>
            <person name="Daum C."/>
            <person name="Ramamoorthy G.K."/>
            <person name="Gryganskyi A."/>
            <person name="Culley D."/>
            <person name="Magnuson J.K."/>
            <person name="James T.Y."/>
            <person name="O'Malley M.A."/>
            <person name="Stajich J.E."/>
            <person name="Spatafora J.W."/>
            <person name="Visel A."/>
            <person name="Grigoriev I.V."/>
        </authorList>
    </citation>
    <scope>NUCLEOTIDE SEQUENCE [LARGE SCALE GENOMIC DNA]</scope>
    <source>
        <strain evidence="9 10">68-887.2</strain>
    </source>
</reference>
<dbReference type="InParanoid" id="A0A1Y2BLM3"/>
<dbReference type="InterPro" id="IPR000994">
    <property type="entry name" value="Pept_M24"/>
</dbReference>
<dbReference type="PANTHER" id="PTHR46112">
    <property type="entry name" value="AMINOPEPTIDASE"/>
    <property type="match status" value="1"/>
</dbReference>
<dbReference type="InterPro" id="IPR029149">
    <property type="entry name" value="Creatin/AminoP/Spt16_N"/>
</dbReference>
<dbReference type="PROSITE" id="PS00491">
    <property type="entry name" value="PROLINE_PEPTIDASE"/>
    <property type="match status" value="1"/>
</dbReference>
<evidence type="ECO:0000256" key="6">
    <source>
        <dbReference type="RuleBase" id="RU000590"/>
    </source>
</evidence>
<evidence type="ECO:0000256" key="2">
    <source>
        <dbReference type="ARBA" id="ARBA00008766"/>
    </source>
</evidence>
<dbReference type="InterPro" id="IPR050659">
    <property type="entry name" value="Peptidase_M24B"/>
</dbReference>
<organism evidence="9 10">
    <name type="scientific">Naematelia encephala</name>
    <dbReference type="NCBI Taxonomy" id="71784"/>
    <lineage>
        <taxon>Eukaryota</taxon>
        <taxon>Fungi</taxon>
        <taxon>Dikarya</taxon>
        <taxon>Basidiomycota</taxon>
        <taxon>Agaricomycotina</taxon>
        <taxon>Tremellomycetes</taxon>
        <taxon>Tremellales</taxon>
        <taxon>Naemateliaceae</taxon>
        <taxon>Naematelia</taxon>
    </lineage>
</organism>
<keyword evidence="7" id="KW-0812">Transmembrane</keyword>
<dbReference type="STRING" id="71784.A0A1Y2BLM3"/>
<evidence type="ECO:0000256" key="7">
    <source>
        <dbReference type="SAM" id="Phobius"/>
    </source>
</evidence>
<feature type="domain" description="Peptidase M24" evidence="8">
    <location>
        <begin position="295"/>
        <end position="525"/>
    </location>
</feature>
<evidence type="ECO:0000259" key="8">
    <source>
        <dbReference type="Pfam" id="PF00557"/>
    </source>
</evidence>
<keyword evidence="7" id="KW-1133">Transmembrane helix</keyword>
<sequence>MGIRLRQNHTLSSNSFIYHQSSRSVYRMNGLVMMDNKVPAEDQRFPLAQGKETNTRRRAIPRHILYIVLTSFLVAYTFLPSITSRQLVSIFRPHTNVPPLDPGFLSSCHALLAPTASTFTSRLARLSDALSSADSSVTSSRAIYVAEPGPSAEYFLGAFSSSDWWLSERPFLVAFIPDSKKEHGLEVILLTPEFEELRAKGTPIPDQVQEHVRWLSWKESESPYEVLISDLTASGGVDAVLVEDEVRNFIAVGLRNAASAIGAKMTQGIESKELQDVQEAIWAIRETKDEREIGLLRCANQLTLHSIRKTRERMYIGITESETRIILHEQMEALGLVGGEGLILFGENAALPHGSGTDRALGKEDFVLIDAGGRWGGYIADITRTFALPESKIPTAHLEIWETVRQAQYAPYEFLKSTNTSQPPLLASLDIAARGVISKRMAVSDTSPSPSPDFSVFTHRLGHGIGLQVHEAPYLVQGPLGHKILRKGNVFSLEPGVYIPRGSEEARKRGSNGVGARLEDCFAVTVTEDGQFDGIWLSGPVTKWGEI</sequence>
<accession>A0A1Y2BLM3</accession>
<evidence type="ECO:0000256" key="1">
    <source>
        <dbReference type="ARBA" id="ARBA00001936"/>
    </source>
</evidence>
<dbReference type="InterPro" id="IPR036005">
    <property type="entry name" value="Creatinase/aminopeptidase-like"/>
</dbReference>
<feature type="transmembrane region" description="Helical" evidence="7">
    <location>
        <begin position="64"/>
        <end position="82"/>
    </location>
</feature>
<evidence type="ECO:0000256" key="3">
    <source>
        <dbReference type="ARBA" id="ARBA00022723"/>
    </source>
</evidence>
<proteinExistence type="inferred from homology"/>
<protein>
    <submittedName>
        <fullName evidence="9">Peptidase M24, structural domain-containing protein</fullName>
    </submittedName>
</protein>
<dbReference type="EMBL" id="MCFC01000001">
    <property type="protein sequence ID" value="ORY35676.1"/>
    <property type="molecule type" value="Genomic_DNA"/>
</dbReference>
<evidence type="ECO:0000256" key="5">
    <source>
        <dbReference type="ARBA" id="ARBA00023211"/>
    </source>
</evidence>
<dbReference type="OrthoDB" id="9995434at2759"/>
<evidence type="ECO:0000256" key="4">
    <source>
        <dbReference type="ARBA" id="ARBA00022801"/>
    </source>
</evidence>
<dbReference type="AlphaFoldDB" id="A0A1Y2BLM3"/>
<dbReference type="SUPFAM" id="SSF55920">
    <property type="entry name" value="Creatinase/aminopeptidase"/>
    <property type="match status" value="1"/>
</dbReference>
<keyword evidence="7" id="KW-0472">Membrane</keyword>
<dbReference type="Gene3D" id="3.90.230.10">
    <property type="entry name" value="Creatinase/methionine aminopeptidase superfamily"/>
    <property type="match status" value="1"/>
</dbReference>
<evidence type="ECO:0000313" key="9">
    <source>
        <dbReference type="EMBL" id="ORY35676.1"/>
    </source>
</evidence>
<gene>
    <name evidence="9" type="ORF">BCR39DRAFT_511448</name>
</gene>
<keyword evidence="3 6" id="KW-0479">Metal-binding</keyword>
<comment type="caution">
    <text evidence="9">The sequence shown here is derived from an EMBL/GenBank/DDBJ whole genome shotgun (WGS) entry which is preliminary data.</text>
</comment>
<comment type="similarity">
    <text evidence="2 6">Belongs to the peptidase M24B family.</text>
</comment>
<dbReference type="GO" id="GO:0016787">
    <property type="term" value="F:hydrolase activity"/>
    <property type="evidence" value="ECO:0007669"/>
    <property type="project" value="UniProtKB-KW"/>
</dbReference>
<dbReference type="GO" id="GO:0046872">
    <property type="term" value="F:metal ion binding"/>
    <property type="evidence" value="ECO:0007669"/>
    <property type="project" value="UniProtKB-KW"/>
</dbReference>
<keyword evidence="5" id="KW-0464">Manganese</keyword>
<evidence type="ECO:0000313" key="10">
    <source>
        <dbReference type="Proteomes" id="UP000193986"/>
    </source>
</evidence>